<keyword evidence="8 9" id="KW-0472">Membrane</keyword>
<feature type="transmembrane region" description="Helical" evidence="9">
    <location>
        <begin position="376"/>
        <end position="397"/>
    </location>
</feature>
<dbReference type="EMBL" id="CP038015">
    <property type="protein sequence ID" value="QBP41785.1"/>
    <property type="molecule type" value="Genomic_DNA"/>
</dbReference>
<evidence type="ECO:0000256" key="6">
    <source>
        <dbReference type="ARBA" id="ARBA00022970"/>
    </source>
</evidence>
<feature type="transmembrane region" description="Helical" evidence="9">
    <location>
        <begin position="230"/>
        <end position="252"/>
    </location>
</feature>
<evidence type="ECO:0000256" key="9">
    <source>
        <dbReference type="RuleBase" id="RU362122"/>
    </source>
</evidence>
<dbReference type="GO" id="GO:0005304">
    <property type="term" value="F:L-valine transmembrane transporter activity"/>
    <property type="evidence" value="ECO:0007669"/>
    <property type="project" value="TreeGrafter"/>
</dbReference>
<dbReference type="Pfam" id="PF05525">
    <property type="entry name" value="Branch_AA_trans"/>
    <property type="match status" value="1"/>
</dbReference>
<name>A0A4V1AN74_9BACL</name>
<feature type="transmembrane region" description="Helical" evidence="9">
    <location>
        <begin position="156"/>
        <end position="177"/>
    </location>
</feature>
<dbReference type="PANTHER" id="PTHR30588:SF8">
    <property type="entry name" value="BRANCHED-CHAIN AMINO ACID PERMEASE BRAB"/>
    <property type="match status" value="1"/>
</dbReference>
<feature type="transmembrane region" description="Helical" evidence="9">
    <location>
        <begin position="417"/>
        <end position="435"/>
    </location>
</feature>
<evidence type="ECO:0000256" key="7">
    <source>
        <dbReference type="ARBA" id="ARBA00022989"/>
    </source>
</evidence>
<dbReference type="RefSeq" id="WP_134210360.1">
    <property type="nucleotide sequence ID" value="NZ_CP038015.1"/>
</dbReference>
<keyword evidence="5 9" id="KW-0812">Transmembrane</keyword>
<organism evidence="10 11">
    <name type="scientific">Paenisporosarcina antarctica</name>
    <dbReference type="NCBI Taxonomy" id="417367"/>
    <lineage>
        <taxon>Bacteria</taxon>
        <taxon>Bacillati</taxon>
        <taxon>Bacillota</taxon>
        <taxon>Bacilli</taxon>
        <taxon>Bacillales</taxon>
        <taxon>Caryophanaceae</taxon>
        <taxon>Paenisporosarcina</taxon>
    </lineage>
</organism>
<dbReference type="GO" id="GO:0015818">
    <property type="term" value="P:isoleucine transport"/>
    <property type="evidence" value="ECO:0007669"/>
    <property type="project" value="TreeGrafter"/>
</dbReference>
<comment type="similarity">
    <text evidence="2 9">Belongs to the branched chain amino acid transporter family.</text>
</comment>
<comment type="function">
    <text evidence="9">Component of the transport system for branched-chain amino acids.</text>
</comment>
<keyword evidence="4" id="KW-1003">Cell membrane</keyword>
<evidence type="ECO:0000313" key="11">
    <source>
        <dbReference type="Proteomes" id="UP000294292"/>
    </source>
</evidence>
<dbReference type="Gene3D" id="1.20.1740.10">
    <property type="entry name" value="Amino acid/polyamine transporter I"/>
    <property type="match status" value="1"/>
</dbReference>
<dbReference type="GO" id="GO:0005886">
    <property type="term" value="C:plasma membrane"/>
    <property type="evidence" value="ECO:0007669"/>
    <property type="project" value="UniProtKB-SubCell"/>
</dbReference>
<evidence type="ECO:0000313" key="10">
    <source>
        <dbReference type="EMBL" id="QBP41785.1"/>
    </source>
</evidence>
<feature type="transmembrane region" description="Helical" evidence="9">
    <location>
        <begin position="78"/>
        <end position="100"/>
    </location>
</feature>
<dbReference type="GO" id="GO:0015820">
    <property type="term" value="P:L-leucine transport"/>
    <property type="evidence" value="ECO:0007669"/>
    <property type="project" value="TreeGrafter"/>
</dbReference>
<reference evidence="10 11" key="1">
    <citation type="submission" date="2019-03" db="EMBL/GenBank/DDBJ databases">
        <title>Complete genome sequence of Paenisporosarcina antarctica CGMCC 1.6503T.</title>
        <authorList>
            <person name="Rong J.-C."/>
            <person name="Chi N.-Y."/>
            <person name="Zhang Q.-F."/>
        </authorList>
    </citation>
    <scope>NUCLEOTIDE SEQUENCE [LARGE SCALE GENOMIC DNA]</scope>
    <source>
        <strain evidence="10 11">CGMCC 1.6503</strain>
    </source>
</reference>
<dbReference type="NCBIfam" id="TIGR00796">
    <property type="entry name" value="livcs"/>
    <property type="match status" value="1"/>
</dbReference>
<dbReference type="PANTHER" id="PTHR30588">
    <property type="entry name" value="BRANCHED-CHAIN AMINO ACID TRANSPORT SYSTEM 2 CARRIER PROTEIN"/>
    <property type="match status" value="1"/>
</dbReference>
<keyword evidence="6 9" id="KW-0029">Amino-acid transport</keyword>
<protein>
    <recommendedName>
        <fullName evidence="9">Branched-chain amino acid transport system carrier protein</fullName>
    </recommendedName>
</protein>
<evidence type="ECO:0000256" key="5">
    <source>
        <dbReference type="ARBA" id="ARBA00022692"/>
    </source>
</evidence>
<feature type="transmembrane region" description="Helical" evidence="9">
    <location>
        <begin position="43"/>
        <end position="66"/>
    </location>
</feature>
<accession>A0A4V1AN74</accession>
<feature type="transmembrane region" description="Helical" evidence="9">
    <location>
        <begin position="12"/>
        <end position="31"/>
    </location>
</feature>
<dbReference type="Proteomes" id="UP000294292">
    <property type="component" value="Chromosome"/>
</dbReference>
<dbReference type="OrthoDB" id="9783920at2"/>
<feature type="transmembrane region" description="Helical" evidence="9">
    <location>
        <begin position="126"/>
        <end position="144"/>
    </location>
</feature>
<evidence type="ECO:0000256" key="3">
    <source>
        <dbReference type="ARBA" id="ARBA00022448"/>
    </source>
</evidence>
<feature type="transmembrane region" description="Helical" evidence="9">
    <location>
        <begin position="287"/>
        <end position="307"/>
    </location>
</feature>
<dbReference type="KEGG" id="panc:E2636_11775"/>
<dbReference type="AlphaFoldDB" id="A0A4V1AN74"/>
<dbReference type="InterPro" id="IPR004685">
    <property type="entry name" value="Brnchd-chn_aa_trnsp_Livcs"/>
</dbReference>
<evidence type="ECO:0000256" key="8">
    <source>
        <dbReference type="ARBA" id="ARBA00023136"/>
    </source>
</evidence>
<feature type="transmembrane region" description="Helical" evidence="9">
    <location>
        <begin position="346"/>
        <end position="364"/>
    </location>
</feature>
<keyword evidence="7 9" id="KW-1133">Transmembrane helix</keyword>
<dbReference type="GO" id="GO:0015188">
    <property type="term" value="F:L-isoleucine transmembrane transporter activity"/>
    <property type="evidence" value="ECO:0007669"/>
    <property type="project" value="TreeGrafter"/>
</dbReference>
<comment type="subcellular location">
    <subcellularLocation>
        <location evidence="1 9">Cell membrane</location>
        <topology evidence="1 9">Multi-pass membrane protein</topology>
    </subcellularLocation>
</comment>
<feature type="transmembrane region" description="Helical" evidence="9">
    <location>
        <begin position="319"/>
        <end position="340"/>
    </location>
</feature>
<keyword evidence="11" id="KW-1185">Reference proteome</keyword>
<proteinExistence type="inferred from homology"/>
<gene>
    <name evidence="10" type="primary">brnQ</name>
    <name evidence="10" type="ORF">E2636_11775</name>
</gene>
<dbReference type="GO" id="GO:0015190">
    <property type="term" value="F:L-leucine transmembrane transporter activity"/>
    <property type="evidence" value="ECO:0007669"/>
    <property type="project" value="TreeGrafter"/>
</dbReference>
<sequence>MKSQNTLTIGENIVVGLMLFALFLGAGNIIFPPLLGQLSGESLILAISGFLITGVGLPLLAVIAVAKSGGDLQGIASRVHPLFGLIFTIVVYLVIGPLFAIPRTATVSFEIGVAPFLAEGILLEKWPLVIFSILFFTVTVLFALNPTKLVDRIGKILTPILITVIGLLTIKSIITPMGEIGPSHGAYKESPFFESFLQGYLTMDFLAALVFGIVVIKALENKGVHDKKKLVKTTIFAGFIAVLGLSLVYIALSYIGATSIDEIGIQENGGAILALASVELFGNFGKIILAMTIMFACLTTSIGLVVASSQFFEKIIPKISYKLLVFIFAGFSAIVSNVGLTQLISFSIPVLLAIYPLAIVLMFLSFIDKSFDRSPIVYQLALLFTSFISIFDGLKAAKITFPVIESAFNYLPLYTQGIGWLIPSIIGGLIGFIIYKFKK</sequence>
<evidence type="ECO:0000256" key="1">
    <source>
        <dbReference type="ARBA" id="ARBA00004651"/>
    </source>
</evidence>
<evidence type="ECO:0000256" key="2">
    <source>
        <dbReference type="ARBA" id="ARBA00008540"/>
    </source>
</evidence>
<evidence type="ECO:0000256" key="4">
    <source>
        <dbReference type="ARBA" id="ARBA00022475"/>
    </source>
</evidence>
<feature type="transmembrane region" description="Helical" evidence="9">
    <location>
        <begin position="197"/>
        <end position="218"/>
    </location>
</feature>
<keyword evidence="3 9" id="KW-0813">Transport</keyword>